<dbReference type="EC" id="2.3.1.41" evidence="2"/>
<evidence type="ECO:0000313" key="12">
    <source>
        <dbReference type="Proteomes" id="UP000504607"/>
    </source>
</evidence>
<dbReference type="GO" id="GO:0005739">
    <property type="term" value="C:mitochondrion"/>
    <property type="evidence" value="ECO:0007669"/>
    <property type="project" value="TreeGrafter"/>
</dbReference>
<keyword evidence="4 9" id="KW-0808">Transferase</keyword>
<sequence length="559" mass="59954">MAGATVASPLCTWLVAACMSVACDEERPLGRRSSFPGWRRRVPLSGGEGRGLPRRLISALRGSGIQGLMSSFLALEPCAEFYSSRNGLAFVGKNGFSPFGQWNAESTRRQRRAAHSSPSSVAGKKVMSIAMQPETEGAQKKRMQTKQRRVAVTGMGVVTPLSHDPDIFYEKLLEGVSGISEIETFDCSSYPTRIAGEIKSFSSDGWVAPKFSKRIDKFMLYMLTAGKKALENGGVTEDVMSQLDKARCGVLIGSAMGGMTIFNDAVEALRISYKKMNPFCVPFAATNMGSAMLAMDLGWMGPNYSISTACATSNFCILNAAHHILRGETDVMLCGGSDAAIIPIGLGGFVACRALSQRNADPTKASRPWDVGRDGFVMGEGAGVLLLEELEHAKQRGAEIYAEFLGGSFTCDAYHMTEPHPEGTGIILCIEKALAESGVAREDVNYVNAHATSTPSGDLKEYQALIHCFGQNPELKLNSTKSMIGHLLGAAGAVEAIAAVQAIRTGWVHPNINLDNPEENVDVNKLVGSKKERLDVKVALSNSFGFGGHNSSILFAPYQ</sequence>
<dbReference type="SMART" id="SM00825">
    <property type="entry name" value="PKS_KS"/>
    <property type="match status" value="1"/>
</dbReference>
<dbReference type="PROSITE" id="PS00606">
    <property type="entry name" value="KS3_1"/>
    <property type="match status" value="1"/>
</dbReference>
<organism evidence="12 13">
    <name type="scientific">Elaeis guineensis var. tenera</name>
    <name type="common">Oil palm</name>
    <dbReference type="NCBI Taxonomy" id="51953"/>
    <lineage>
        <taxon>Eukaryota</taxon>
        <taxon>Viridiplantae</taxon>
        <taxon>Streptophyta</taxon>
        <taxon>Embryophyta</taxon>
        <taxon>Tracheophyta</taxon>
        <taxon>Spermatophyta</taxon>
        <taxon>Magnoliopsida</taxon>
        <taxon>Liliopsida</taxon>
        <taxon>Arecaceae</taxon>
        <taxon>Arecoideae</taxon>
        <taxon>Cocoseae</taxon>
        <taxon>Elaeidinae</taxon>
        <taxon>Elaeis</taxon>
    </lineage>
</organism>
<dbReference type="PANTHER" id="PTHR11712:SF332">
    <property type="entry name" value="3-OXOACYL-[ACYL-CARRIER-PROTEIN] SYNTHASE II, CHLOROPLASTIC"/>
    <property type="match status" value="1"/>
</dbReference>
<dbReference type="InterPro" id="IPR000794">
    <property type="entry name" value="Beta-ketoacyl_synthase"/>
</dbReference>
<evidence type="ECO:0000256" key="2">
    <source>
        <dbReference type="ARBA" id="ARBA00013191"/>
    </source>
</evidence>
<keyword evidence="6" id="KW-0443">Lipid metabolism</keyword>
<dbReference type="AlphaFoldDB" id="A0A6I9S537"/>
<dbReference type="Gene3D" id="3.40.47.10">
    <property type="match status" value="1"/>
</dbReference>
<dbReference type="InterPro" id="IPR018201">
    <property type="entry name" value="Ketoacyl_synth_AS"/>
</dbReference>
<dbReference type="InParanoid" id="A0A6I9S537"/>
<accession>A0A6I9S537</accession>
<dbReference type="Pfam" id="PF02801">
    <property type="entry name" value="Ketoacyl-synt_C"/>
    <property type="match status" value="1"/>
</dbReference>
<keyword evidence="10" id="KW-0732">Signal</keyword>
<feature type="chain" id="PRO_5027064991" description="beta-ketoacyl-[acyl-carrier-protein] synthase I" evidence="10">
    <location>
        <begin position="24"/>
        <end position="559"/>
    </location>
</feature>
<dbReference type="InterPro" id="IPR016039">
    <property type="entry name" value="Thiolase-like"/>
</dbReference>
<dbReference type="KEGG" id="egu:105056688"/>
<keyword evidence="5" id="KW-0276">Fatty acid metabolism</keyword>
<dbReference type="NCBIfam" id="TIGR03150">
    <property type="entry name" value="fabF"/>
    <property type="match status" value="1"/>
</dbReference>
<comment type="similarity">
    <text evidence="1 9">Belongs to the thiolase-like superfamily. Beta-ketoacyl-ACP synthases family.</text>
</comment>
<keyword evidence="3" id="KW-0444">Lipid biosynthesis</keyword>
<dbReference type="GO" id="GO:0004315">
    <property type="term" value="F:3-oxoacyl-[acyl-carrier-protein] synthase activity"/>
    <property type="evidence" value="ECO:0007669"/>
    <property type="project" value="UniProtKB-EC"/>
</dbReference>
<evidence type="ECO:0000256" key="4">
    <source>
        <dbReference type="ARBA" id="ARBA00022679"/>
    </source>
</evidence>
<dbReference type="OrthoDB" id="5334845at2759"/>
<protein>
    <recommendedName>
        <fullName evidence="2">beta-ketoacyl-[acyl-carrier-protein] synthase I</fullName>
        <ecNumber evidence="2">2.3.1.41</ecNumber>
    </recommendedName>
</protein>
<evidence type="ECO:0000256" key="1">
    <source>
        <dbReference type="ARBA" id="ARBA00008467"/>
    </source>
</evidence>
<dbReference type="RefSeq" id="XP_010937284.1">
    <property type="nucleotide sequence ID" value="XM_010938982.3"/>
</dbReference>
<feature type="domain" description="Ketosynthase family 3 (KS3)" evidence="11">
    <location>
        <begin position="147"/>
        <end position="557"/>
    </location>
</feature>
<dbReference type="Proteomes" id="UP000504607">
    <property type="component" value="Chromosome 13"/>
</dbReference>
<name>A0A6I9S537_ELAGV</name>
<dbReference type="InterPro" id="IPR020841">
    <property type="entry name" value="PKS_Beta-ketoAc_synthase_dom"/>
</dbReference>
<evidence type="ECO:0000256" key="7">
    <source>
        <dbReference type="ARBA" id="ARBA00023160"/>
    </source>
</evidence>
<dbReference type="GO" id="GO:0006633">
    <property type="term" value="P:fatty acid biosynthetic process"/>
    <property type="evidence" value="ECO:0007669"/>
    <property type="project" value="UniProtKB-KW"/>
</dbReference>
<dbReference type="NCBIfam" id="NF005589">
    <property type="entry name" value="PRK07314.1"/>
    <property type="match status" value="1"/>
</dbReference>
<dbReference type="FunCoup" id="A0A6I9S537">
    <property type="interactions" value="2195"/>
</dbReference>
<gene>
    <name evidence="13" type="primary">LOC105056688</name>
</gene>
<dbReference type="NCBIfam" id="NF004970">
    <property type="entry name" value="PRK06333.1"/>
    <property type="match status" value="1"/>
</dbReference>
<dbReference type="FunFam" id="3.40.47.10:FF:000036">
    <property type="entry name" value="3-oxoacyl-[acyl-carrier-protein] synthase II chloroplastic"/>
    <property type="match status" value="1"/>
</dbReference>
<dbReference type="PROSITE" id="PS52004">
    <property type="entry name" value="KS3_2"/>
    <property type="match status" value="1"/>
</dbReference>
<dbReference type="InterPro" id="IPR014030">
    <property type="entry name" value="Ketoacyl_synth_N"/>
</dbReference>
<feature type="signal peptide" evidence="10">
    <location>
        <begin position="1"/>
        <end position="23"/>
    </location>
</feature>
<evidence type="ECO:0000256" key="9">
    <source>
        <dbReference type="RuleBase" id="RU003694"/>
    </source>
</evidence>
<evidence type="ECO:0000313" key="13">
    <source>
        <dbReference type="RefSeq" id="XP_010937284.1"/>
    </source>
</evidence>
<dbReference type="GeneID" id="105056688"/>
<dbReference type="InterPro" id="IPR017568">
    <property type="entry name" value="3-oxoacyl-ACP_synth-2"/>
</dbReference>
<reference evidence="13" key="1">
    <citation type="submission" date="2025-08" db="UniProtKB">
        <authorList>
            <consortium name="RefSeq"/>
        </authorList>
    </citation>
    <scope>IDENTIFICATION</scope>
</reference>
<dbReference type="InterPro" id="IPR014031">
    <property type="entry name" value="Ketoacyl_synth_C"/>
</dbReference>
<evidence type="ECO:0000256" key="3">
    <source>
        <dbReference type="ARBA" id="ARBA00022516"/>
    </source>
</evidence>
<keyword evidence="8" id="KW-0012">Acyltransferase</keyword>
<dbReference type="Pfam" id="PF00109">
    <property type="entry name" value="ketoacyl-synt"/>
    <property type="match status" value="1"/>
</dbReference>
<evidence type="ECO:0000256" key="8">
    <source>
        <dbReference type="ARBA" id="ARBA00023315"/>
    </source>
</evidence>
<keyword evidence="7" id="KW-0275">Fatty acid biosynthesis</keyword>
<dbReference type="SUPFAM" id="SSF53901">
    <property type="entry name" value="Thiolase-like"/>
    <property type="match status" value="2"/>
</dbReference>
<proteinExistence type="inferred from homology"/>
<evidence type="ECO:0000259" key="11">
    <source>
        <dbReference type="PROSITE" id="PS52004"/>
    </source>
</evidence>
<evidence type="ECO:0000256" key="5">
    <source>
        <dbReference type="ARBA" id="ARBA00022832"/>
    </source>
</evidence>
<evidence type="ECO:0000256" key="10">
    <source>
        <dbReference type="SAM" id="SignalP"/>
    </source>
</evidence>
<keyword evidence="12" id="KW-1185">Reference proteome</keyword>
<dbReference type="PANTHER" id="PTHR11712">
    <property type="entry name" value="POLYKETIDE SYNTHASE-RELATED"/>
    <property type="match status" value="1"/>
</dbReference>
<evidence type="ECO:0000256" key="6">
    <source>
        <dbReference type="ARBA" id="ARBA00023098"/>
    </source>
</evidence>
<dbReference type="CDD" id="cd00834">
    <property type="entry name" value="KAS_I_II"/>
    <property type="match status" value="1"/>
</dbReference>